<dbReference type="PANTHER" id="PTHR43479">
    <property type="entry name" value="ACREF/ENVCD OPERON REPRESSOR-RELATED"/>
    <property type="match status" value="1"/>
</dbReference>
<dbReference type="Proteomes" id="UP001651880">
    <property type="component" value="Unassembled WGS sequence"/>
</dbReference>
<dbReference type="InterPro" id="IPR009057">
    <property type="entry name" value="Homeodomain-like_sf"/>
</dbReference>
<organism evidence="4 5">
    <name type="scientific">Lutispora saccharofermentans</name>
    <dbReference type="NCBI Taxonomy" id="3024236"/>
    <lineage>
        <taxon>Bacteria</taxon>
        <taxon>Bacillati</taxon>
        <taxon>Bacillota</taxon>
        <taxon>Clostridia</taxon>
        <taxon>Lutisporales</taxon>
        <taxon>Lutisporaceae</taxon>
        <taxon>Lutispora</taxon>
    </lineage>
</organism>
<keyword evidence="5" id="KW-1185">Reference proteome</keyword>
<evidence type="ECO:0000256" key="1">
    <source>
        <dbReference type="ARBA" id="ARBA00023125"/>
    </source>
</evidence>
<dbReference type="EMBL" id="JAJEKE010000010">
    <property type="protein sequence ID" value="MCQ1530302.1"/>
    <property type="molecule type" value="Genomic_DNA"/>
</dbReference>
<dbReference type="Gene3D" id="1.10.357.10">
    <property type="entry name" value="Tetracycline Repressor, domain 2"/>
    <property type="match status" value="1"/>
</dbReference>
<feature type="domain" description="HTH tetR-type" evidence="3">
    <location>
        <begin position="16"/>
        <end position="76"/>
    </location>
</feature>
<keyword evidence="1 2" id="KW-0238">DNA-binding</keyword>
<dbReference type="InterPro" id="IPR050624">
    <property type="entry name" value="HTH-type_Tx_Regulator"/>
</dbReference>
<dbReference type="RefSeq" id="WP_255227822.1">
    <property type="nucleotide sequence ID" value="NZ_JAJEKE010000010.1"/>
</dbReference>
<evidence type="ECO:0000313" key="5">
    <source>
        <dbReference type="Proteomes" id="UP001651880"/>
    </source>
</evidence>
<reference evidence="4 5" key="1">
    <citation type="submission" date="2021-10" db="EMBL/GenBank/DDBJ databases">
        <title>Lutispora strain m25 sp. nov., a thermophilic, non-spore-forming bacterium isolated from a lab-scale methanogenic bioreactor digesting anaerobic sludge.</title>
        <authorList>
            <person name="El Houari A."/>
            <person name="Mcdonald J."/>
        </authorList>
    </citation>
    <scope>NUCLEOTIDE SEQUENCE [LARGE SCALE GENOMIC DNA]</scope>
    <source>
        <strain evidence="5">m25</strain>
    </source>
</reference>
<name>A0ABT1NGE2_9FIRM</name>
<dbReference type="InterPro" id="IPR001647">
    <property type="entry name" value="HTH_TetR"/>
</dbReference>
<feature type="DNA-binding region" description="H-T-H motif" evidence="2">
    <location>
        <begin position="39"/>
        <end position="58"/>
    </location>
</feature>
<dbReference type="PANTHER" id="PTHR43479:SF11">
    <property type="entry name" value="ACREF_ENVCD OPERON REPRESSOR-RELATED"/>
    <property type="match status" value="1"/>
</dbReference>
<gene>
    <name evidence="4" type="ORF">LJD61_12180</name>
</gene>
<dbReference type="Pfam" id="PF00440">
    <property type="entry name" value="TetR_N"/>
    <property type="match status" value="1"/>
</dbReference>
<dbReference type="SUPFAM" id="SSF46689">
    <property type="entry name" value="Homeodomain-like"/>
    <property type="match status" value="1"/>
</dbReference>
<comment type="caution">
    <text evidence="4">The sequence shown here is derived from an EMBL/GenBank/DDBJ whole genome shotgun (WGS) entry which is preliminary data.</text>
</comment>
<protein>
    <submittedName>
        <fullName evidence="4">TetR/AcrR family transcriptional regulator</fullName>
    </submittedName>
</protein>
<accession>A0ABT1NGE2</accession>
<evidence type="ECO:0000256" key="2">
    <source>
        <dbReference type="PROSITE-ProRule" id="PRU00335"/>
    </source>
</evidence>
<dbReference type="PRINTS" id="PR00455">
    <property type="entry name" value="HTHTETR"/>
</dbReference>
<sequence length="225" mass="25826">MDNVKSDGAQKRKRGVATTRQILDISADLFAKNGYDGVSVRAIAEKVGIKESSLYNHFKSKADILETLFDEFIKYAPETRPSNEEIDQMLMLMEPEEVFKSILFYVGKNVGSTLANTATIIDCEKHRNPRAAEMYYRYLVKEPADYYERLINKMIRRKMIKPVEARIIAEQYNYVSIALTKEYIMAQHGLADVKSVVGYMVKTLKFFCGMMEKDSGGRDEKKEKV</sequence>
<evidence type="ECO:0000259" key="3">
    <source>
        <dbReference type="PROSITE" id="PS50977"/>
    </source>
</evidence>
<dbReference type="PROSITE" id="PS50977">
    <property type="entry name" value="HTH_TETR_2"/>
    <property type="match status" value="1"/>
</dbReference>
<proteinExistence type="predicted"/>
<evidence type="ECO:0000313" key="4">
    <source>
        <dbReference type="EMBL" id="MCQ1530302.1"/>
    </source>
</evidence>